<dbReference type="KEGG" id="sphc:CVN68_02940"/>
<reference evidence="9 10" key="1">
    <citation type="submission" date="2017-11" db="EMBL/GenBank/DDBJ databases">
        <title>Complete genome sequence of Sphingomonas sp. Strain Cra20, a psychrotolerant potential plant growth promoting rhizobacteria.</title>
        <authorList>
            <person name="Luo Y."/>
        </authorList>
    </citation>
    <scope>NUCLEOTIDE SEQUENCE [LARGE SCALE GENOMIC DNA]</scope>
    <source>
        <strain evidence="9 10">Cra20</strain>
    </source>
</reference>
<dbReference type="SUPFAM" id="SSF103473">
    <property type="entry name" value="MFS general substrate transporter"/>
    <property type="match status" value="1"/>
</dbReference>
<feature type="transmembrane region" description="Helical" evidence="7">
    <location>
        <begin position="218"/>
        <end position="240"/>
    </location>
</feature>
<feature type="transmembrane region" description="Helical" evidence="7">
    <location>
        <begin position="113"/>
        <end position="135"/>
    </location>
</feature>
<dbReference type="EMBL" id="CP024923">
    <property type="protein sequence ID" value="ATY31068.1"/>
    <property type="molecule type" value="Genomic_DNA"/>
</dbReference>
<feature type="transmembrane region" description="Helical" evidence="7">
    <location>
        <begin position="260"/>
        <end position="277"/>
    </location>
</feature>
<keyword evidence="6 7" id="KW-0472">Membrane</keyword>
<keyword evidence="10" id="KW-1185">Reference proteome</keyword>
<feature type="transmembrane region" description="Helical" evidence="7">
    <location>
        <begin position="393"/>
        <end position="412"/>
    </location>
</feature>
<keyword evidence="5 7" id="KW-1133">Transmembrane helix</keyword>
<evidence type="ECO:0000256" key="1">
    <source>
        <dbReference type="ARBA" id="ARBA00004127"/>
    </source>
</evidence>
<dbReference type="GO" id="GO:0022857">
    <property type="term" value="F:transmembrane transporter activity"/>
    <property type="evidence" value="ECO:0007669"/>
    <property type="project" value="InterPro"/>
</dbReference>
<keyword evidence="3" id="KW-0813">Transport</keyword>
<evidence type="ECO:0000313" key="10">
    <source>
        <dbReference type="Proteomes" id="UP000229081"/>
    </source>
</evidence>
<accession>A0A2K8MAZ7</accession>
<dbReference type="Pfam" id="PF07690">
    <property type="entry name" value="MFS_1"/>
    <property type="match status" value="1"/>
</dbReference>
<feature type="domain" description="Major facilitator superfamily (MFS) profile" evidence="8">
    <location>
        <begin position="19"/>
        <end position="418"/>
    </location>
</feature>
<name>A0A2K8MAZ7_9SPHN</name>
<feature type="transmembrane region" description="Helical" evidence="7">
    <location>
        <begin position="147"/>
        <end position="167"/>
    </location>
</feature>
<organism evidence="9 10">
    <name type="scientific">Sphingomonas psychrotolerans</name>
    <dbReference type="NCBI Taxonomy" id="1327635"/>
    <lineage>
        <taxon>Bacteria</taxon>
        <taxon>Pseudomonadati</taxon>
        <taxon>Pseudomonadota</taxon>
        <taxon>Alphaproteobacteria</taxon>
        <taxon>Sphingomonadales</taxon>
        <taxon>Sphingomonadaceae</taxon>
        <taxon>Sphingomonas</taxon>
    </lineage>
</organism>
<feature type="transmembrane region" description="Helical" evidence="7">
    <location>
        <begin position="289"/>
        <end position="311"/>
    </location>
</feature>
<feature type="transmembrane region" description="Helical" evidence="7">
    <location>
        <begin position="331"/>
        <end position="352"/>
    </location>
</feature>
<dbReference type="GO" id="GO:0016020">
    <property type="term" value="C:membrane"/>
    <property type="evidence" value="ECO:0007669"/>
    <property type="project" value="TreeGrafter"/>
</dbReference>
<dbReference type="InterPro" id="IPR020846">
    <property type="entry name" value="MFS_dom"/>
</dbReference>
<evidence type="ECO:0000256" key="3">
    <source>
        <dbReference type="ARBA" id="ARBA00022448"/>
    </source>
</evidence>
<dbReference type="AlphaFoldDB" id="A0A2K8MAZ7"/>
<feature type="transmembrane region" description="Helical" evidence="7">
    <location>
        <begin position="179"/>
        <end position="197"/>
    </location>
</feature>
<evidence type="ECO:0000256" key="2">
    <source>
        <dbReference type="ARBA" id="ARBA00008335"/>
    </source>
</evidence>
<sequence>MTGTWLAQGRRELMNRARVIIALALTYALLGILMNSVGVVILQSIRHFAATKTMGSTLEACKDLSVVAASFLLATRVPIIGYRRTLVGVTAVMAAACFLASFAGGFLAMQALFVATGLSFGLAKVATYSSIGLLARDPGDHASITGLVEGTFMVGLLTGVWLFGWFVGADTGNSEWLHVYRLLGAAFAVMSLAWLATPLDERGAAPPDGTKPAHWGEMARLAVLPASVAVLAGLFLYVLIEQSIGTWLPTFNNEVLHLPAAMSVQMSSIFVGALALGRLASGAVLRRIAWLPVLLGCLSLIAALIVVSLPLAGGVSARPGTGWLNAPAAAYLFPLLGVFLAPIYPTLCSVALSSLPRHRHAAMIGLIVIFSALGGTLGSLITGLLFQKLPGELAFYFTLVPVGLIAFVLPMIRKRQVEALGA</sequence>
<dbReference type="PANTHER" id="PTHR23514">
    <property type="entry name" value="BYPASS OF STOP CODON PROTEIN 6"/>
    <property type="match status" value="1"/>
</dbReference>
<protein>
    <submittedName>
        <fullName evidence="9">MFS transporter</fullName>
    </submittedName>
</protein>
<evidence type="ECO:0000313" key="9">
    <source>
        <dbReference type="EMBL" id="ATY31068.1"/>
    </source>
</evidence>
<comment type="similarity">
    <text evidence="2">Belongs to the major facilitator superfamily.</text>
</comment>
<feature type="transmembrane region" description="Helical" evidence="7">
    <location>
        <begin position="20"/>
        <end position="42"/>
    </location>
</feature>
<keyword evidence="4 7" id="KW-0812">Transmembrane</keyword>
<feature type="transmembrane region" description="Helical" evidence="7">
    <location>
        <begin position="364"/>
        <end position="387"/>
    </location>
</feature>
<dbReference type="PANTHER" id="PTHR23514:SF3">
    <property type="entry name" value="BYPASS OF STOP CODON PROTEIN 6"/>
    <property type="match status" value="1"/>
</dbReference>
<dbReference type="GO" id="GO:0012505">
    <property type="term" value="C:endomembrane system"/>
    <property type="evidence" value="ECO:0007669"/>
    <property type="project" value="UniProtKB-SubCell"/>
</dbReference>
<evidence type="ECO:0000256" key="5">
    <source>
        <dbReference type="ARBA" id="ARBA00022989"/>
    </source>
</evidence>
<proteinExistence type="inferred from homology"/>
<feature type="transmembrane region" description="Helical" evidence="7">
    <location>
        <begin position="86"/>
        <end position="107"/>
    </location>
</feature>
<comment type="subcellular location">
    <subcellularLocation>
        <location evidence="1">Endomembrane system</location>
        <topology evidence="1">Multi-pass membrane protein</topology>
    </subcellularLocation>
</comment>
<evidence type="ECO:0000256" key="7">
    <source>
        <dbReference type="SAM" id="Phobius"/>
    </source>
</evidence>
<evidence type="ECO:0000259" key="8">
    <source>
        <dbReference type="PROSITE" id="PS50850"/>
    </source>
</evidence>
<dbReference type="Proteomes" id="UP000229081">
    <property type="component" value="Chromosome"/>
</dbReference>
<evidence type="ECO:0000256" key="6">
    <source>
        <dbReference type="ARBA" id="ARBA00023136"/>
    </source>
</evidence>
<evidence type="ECO:0000256" key="4">
    <source>
        <dbReference type="ARBA" id="ARBA00022692"/>
    </source>
</evidence>
<dbReference type="PROSITE" id="PS50850">
    <property type="entry name" value="MFS"/>
    <property type="match status" value="1"/>
</dbReference>
<dbReference type="InterPro" id="IPR051788">
    <property type="entry name" value="MFS_Transporter"/>
</dbReference>
<dbReference type="InterPro" id="IPR011701">
    <property type="entry name" value="MFS"/>
</dbReference>
<gene>
    <name evidence="9" type="ORF">CVN68_02940</name>
</gene>
<dbReference type="Gene3D" id="1.20.1250.20">
    <property type="entry name" value="MFS general substrate transporter like domains"/>
    <property type="match status" value="2"/>
</dbReference>
<dbReference type="InterPro" id="IPR036259">
    <property type="entry name" value="MFS_trans_sf"/>
</dbReference>